<dbReference type="RefSeq" id="WP_369343560.1">
    <property type="nucleotide sequence ID" value="NZ_CP129674.1"/>
</dbReference>
<dbReference type="EMBL" id="CP129674">
    <property type="protein sequence ID" value="XDS43966.1"/>
    <property type="molecule type" value="Genomic_DNA"/>
</dbReference>
<dbReference type="AlphaFoldDB" id="A0AB39U4S4"/>
<gene>
    <name evidence="1" type="ORF">QN215_06720</name>
</gene>
<organism evidence="1">
    <name type="scientific">Bifidobacterium aquikefiricola</name>
    <dbReference type="NCBI Taxonomy" id="3059038"/>
    <lineage>
        <taxon>Bacteria</taxon>
        <taxon>Bacillati</taxon>
        <taxon>Actinomycetota</taxon>
        <taxon>Actinomycetes</taxon>
        <taxon>Bifidobacteriales</taxon>
        <taxon>Bifidobacteriaceae</taxon>
        <taxon>Bifidobacterium</taxon>
    </lineage>
</organism>
<reference evidence="1" key="1">
    <citation type="submission" date="2023-07" db="EMBL/GenBank/DDBJ databases">
        <title>Bifidobacterium aquikefiriaerophilum sp. nov. and Bifidobacterium eccum sp. nov., isolated from water kefir.</title>
        <authorList>
            <person name="Breselge S."/>
            <person name="Bellassi P."/>
            <person name="Barcenilla C."/>
            <person name="Alvarez-Ordonez A."/>
            <person name="Morelli L."/>
            <person name="Cotter P.D."/>
        </authorList>
    </citation>
    <scope>NUCLEOTIDE SEQUENCE</scope>
    <source>
        <strain evidence="1">WK041_4_12</strain>
    </source>
</reference>
<evidence type="ECO:0000313" key="1">
    <source>
        <dbReference type="EMBL" id="XDS43966.1"/>
    </source>
</evidence>
<proteinExistence type="predicted"/>
<protein>
    <submittedName>
        <fullName evidence="1">Uncharacterized protein</fullName>
    </submittedName>
</protein>
<dbReference type="KEGG" id="baqk:QN215_06720"/>
<name>A0AB39U4S4_9BIFI</name>
<sequence>MNSTTSKHGFAPQSASLSPILPSPPELSSPWLAGSNALAGNTAIPGTLAQMPCPCIAVARRHIDHLLLSIAATGNRLTDAQMALQGAHTIVWEGSAASQAREEARQLALSCQHRARAVQELRLRLESWR</sequence>
<accession>A0AB39U4S4</accession>